<sequence>MKSSIPTLFTLLHLATAQSTGTGDTPGTISWTAAAPLGTGVVATGDAMCGQGFTYCGYILRDHQKFAEEDIVKAYCAGNPGNCANGKTKSDPIQALYVCLPPQAGSKRAAMIKGRQAASGVPAGSTPTSTFWSSTGANGVGGGNSCSSTATTGNRIELLCSCGNQCLNPSADHIGRCDVPCSQ</sequence>
<feature type="signal peptide" evidence="1">
    <location>
        <begin position="1"/>
        <end position="17"/>
    </location>
</feature>
<reference evidence="2" key="1">
    <citation type="journal article" date="2023" name="Mol. Phylogenet. Evol.">
        <title>Genome-scale phylogeny and comparative genomics of the fungal order Sordariales.</title>
        <authorList>
            <person name="Hensen N."/>
            <person name="Bonometti L."/>
            <person name="Westerberg I."/>
            <person name="Brannstrom I.O."/>
            <person name="Guillou S."/>
            <person name="Cros-Aarteil S."/>
            <person name="Calhoun S."/>
            <person name="Haridas S."/>
            <person name="Kuo A."/>
            <person name="Mondo S."/>
            <person name="Pangilinan J."/>
            <person name="Riley R."/>
            <person name="LaButti K."/>
            <person name="Andreopoulos B."/>
            <person name="Lipzen A."/>
            <person name="Chen C."/>
            <person name="Yan M."/>
            <person name="Daum C."/>
            <person name="Ng V."/>
            <person name="Clum A."/>
            <person name="Steindorff A."/>
            <person name="Ohm R.A."/>
            <person name="Martin F."/>
            <person name="Silar P."/>
            <person name="Natvig D.O."/>
            <person name="Lalanne C."/>
            <person name="Gautier V."/>
            <person name="Ament-Velasquez S.L."/>
            <person name="Kruys A."/>
            <person name="Hutchinson M.I."/>
            <person name="Powell A.J."/>
            <person name="Barry K."/>
            <person name="Miller A.N."/>
            <person name="Grigoriev I.V."/>
            <person name="Debuchy R."/>
            <person name="Gladieux P."/>
            <person name="Hiltunen Thoren M."/>
            <person name="Johannesson H."/>
        </authorList>
    </citation>
    <scope>NUCLEOTIDE SEQUENCE</scope>
    <source>
        <strain evidence="2">CBS 955.72</strain>
    </source>
</reference>
<evidence type="ECO:0000313" key="3">
    <source>
        <dbReference type="Proteomes" id="UP001275084"/>
    </source>
</evidence>
<name>A0AAJ0HQ74_9PEZI</name>
<gene>
    <name evidence="2" type="ORF">B0T25DRAFT_90343</name>
</gene>
<accession>A0AAJ0HQ74</accession>
<keyword evidence="1" id="KW-0732">Signal</keyword>
<proteinExistence type="predicted"/>
<dbReference type="EMBL" id="JAUIQD010000002">
    <property type="protein sequence ID" value="KAK3359215.1"/>
    <property type="molecule type" value="Genomic_DNA"/>
</dbReference>
<reference evidence="2" key="2">
    <citation type="submission" date="2023-06" db="EMBL/GenBank/DDBJ databases">
        <authorList>
            <consortium name="Lawrence Berkeley National Laboratory"/>
            <person name="Haridas S."/>
            <person name="Hensen N."/>
            <person name="Bonometti L."/>
            <person name="Westerberg I."/>
            <person name="Brannstrom I.O."/>
            <person name="Guillou S."/>
            <person name="Cros-Aarteil S."/>
            <person name="Calhoun S."/>
            <person name="Kuo A."/>
            <person name="Mondo S."/>
            <person name="Pangilinan J."/>
            <person name="Riley R."/>
            <person name="Labutti K."/>
            <person name="Andreopoulos B."/>
            <person name="Lipzen A."/>
            <person name="Chen C."/>
            <person name="Yanf M."/>
            <person name="Daum C."/>
            <person name="Ng V."/>
            <person name="Clum A."/>
            <person name="Steindorff A."/>
            <person name="Ohm R."/>
            <person name="Martin F."/>
            <person name="Silar P."/>
            <person name="Natvig D."/>
            <person name="Lalanne C."/>
            <person name="Gautier V."/>
            <person name="Ament-Velasquez S.L."/>
            <person name="Kruys A."/>
            <person name="Hutchinson M.I."/>
            <person name="Powell A.J."/>
            <person name="Barry K."/>
            <person name="Miller A.N."/>
            <person name="Grigoriev I.V."/>
            <person name="Debuchy R."/>
            <person name="Gladieux P."/>
            <person name="Thoren M.H."/>
            <person name="Johannesson H."/>
        </authorList>
    </citation>
    <scope>NUCLEOTIDE SEQUENCE</scope>
    <source>
        <strain evidence="2">CBS 955.72</strain>
    </source>
</reference>
<keyword evidence="3" id="KW-1185">Reference proteome</keyword>
<dbReference type="AlphaFoldDB" id="A0AAJ0HQ74"/>
<protein>
    <submittedName>
        <fullName evidence="2">Uncharacterized protein</fullName>
    </submittedName>
</protein>
<organism evidence="2 3">
    <name type="scientific">Lasiosphaeria hispida</name>
    <dbReference type="NCBI Taxonomy" id="260671"/>
    <lineage>
        <taxon>Eukaryota</taxon>
        <taxon>Fungi</taxon>
        <taxon>Dikarya</taxon>
        <taxon>Ascomycota</taxon>
        <taxon>Pezizomycotina</taxon>
        <taxon>Sordariomycetes</taxon>
        <taxon>Sordariomycetidae</taxon>
        <taxon>Sordariales</taxon>
        <taxon>Lasiosphaeriaceae</taxon>
        <taxon>Lasiosphaeria</taxon>
    </lineage>
</organism>
<comment type="caution">
    <text evidence="2">The sequence shown here is derived from an EMBL/GenBank/DDBJ whole genome shotgun (WGS) entry which is preliminary data.</text>
</comment>
<feature type="chain" id="PRO_5042570086" evidence="1">
    <location>
        <begin position="18"/>
        <end position="183"/>
    </location>
</feature>
<evidence type="ECO:0000313" key="2">
    <source>
        <dbReference type="EMBL" id="KAK3359215.1"/>
    </source>
</evidence>
<evidence type="ECO:0000256" key="1">
    <source>
        <dbReference type="SAM" id="SignalP"/>
    </source>
</evidence>
<dbReference type="Proteomes" id="UP001275084">
    <property type="component" value="Unassembled WGS sequence"/>
</dbReference>